<accession>A0AAV4PYR1</accession>
<organism evidence="1 2">
    <name type="scientific">Caerostris darwini</name>
    <dbReference type="NCBI Taxonomy" id="1538125"/>
    <lineage>
        <taxon>Eukaryota</taxon>
        <taxon>Metazoa</taxon>
        <taxon>Ecdysozoa</taxon>
        <taxon>Arthropoda</taxon>
        <taxon>Chelicerata</taxon>
        <taxon>Arachnida</taxon>
        <taxon>Araneae</taxon>
        <taxon>Araneomorphae</taxon>
        <taxon>Entelegynae</taxon>
        <taxon>Araneoidea</taxon>
        <taxon>Araneidae</taxon>
        <taxon>Caerostris</taxon>
    </lineage>
</organism>
<evidence type="ECO:0000313" key="1">
    <source>
        <dbReference type="EMBL" id="GIY01446.1"/>
    </source>
</evidence>
<reference evidence="1 2" key="1">
    <citation type="submission" date="2021-06" db="EMBL/GenBank/DDBJ databases">
        <title>Caerostris darwini draft genome.</title>
        <authorList>
            <person name="Kono N."/>
            <person name="Arakawa K."/>
        </authorList>
    </citation>
    <scope>NUCLEOTIDE SEQUENCE [LARGE SCALE GENOMIC DNA]</scope>
</reference>
<proteinExistence type="predicted"/>
<dbReference type="EMBL" id="BPLQ01003582">
    <property type="protein sequence ID" value="GIY01446.1"/>
    <property type="molecule type" value="Genomic_DNA"/>
</dbReference>
<dbReference type="AlphaFoldDB" id="A0AAV4PYR1"/>
<comment type="caution">
    <text evidence="1">The sequence shown here is derived from an EMBL/GenBank/DDBJ whole genome shotgun (WGS) entry which is preliminary data.</text>
</comment>
<dbReference type="Proteomes" id="UP001054837">
    <property type="component" value="Unassembled WGS sequence"/>
</dbReference>
<sequence>MSVEKGKNSASLWGATLRNPLSSRCGEKRSPISRLEKQAKNIRDFEEVTLCEKHVIRLIVPQISVKRTQTIQ</sequence>
<name>A0AAV4PYR1_9ARAC</name>
<protein>
    <submittedName>
        <fullName evidence="1">Uncharacterized protein</fullName>
    </submittedName>
</protein>
<keyword evidence="2" id="KW-1185">Reference proteome</keyword>
<gene>
    <name evidence="1" type="ORF">CDAR_196461</name>
</gene>
<evidence type="ECO:0000313" key="2">
    <source>
        <dbReference type="Proteomes" id="UP001054837"/>
    </source>
</evidence>